<protein>
    <submittedName>
        <fullName evidence="7">RsmB/NOP family class I SAM-dependent RNA methyltransferase</fullName>
    </submittedName>
</protein>
<dbReference type="PANTHER" id="PTHR22807">
    <property type="entry name" value="NOP2 YEAST -RELATED NOL1/NOP2/FMU SUN DOMAIN-CONTAINING"/>
    <property type="match status" value="1"/>
</dbReference>
<keyword evidence="4 5" id="KW-0694">RNA-binding</keyword>
<evidence type="ECO:0000256" key="1">
    <source>
        <dbReference type="ARBA" id="ARBA00022603"/>
    </source>
</evidence>
<dbReference type="InterPro" id="IPR029063">
    <property type="entry name" value="SAM-dependent_MTases_sf"/>
</dbReference>
<proteinExistence type="inferred from homology"/>
<evidence type="ECO:0000313" key="7">
    <source>
        <dbReference type="EMBL" id="MDE8652749.1"/>
    </source>
</evidence>
<dbReference type="Gene3D" id="3.40.50.150">
    <property type="entry name" value="Vaccinia Virus protein VP39"/>
    <property type="match status" value="1"/>
</dbReference>
<keyword evidence="1 5" id="KW-0489">Methyltransferase</keyword>
<evidence type="ECO:0000259" key="6">
    <source>
        <dbReference type="PROSITE" id="PS51686"/>
    </source>
</evidence>
<comment type="caution">
    <text evidence="7">The sequence shown here is derived from an EMBL/GenBank/DDBJ whole genome shotgun (WGS) entry which is preliminary data.</text>
</comment>
<keyword evidence="8" id="KW-1185">Reference proteome</keyword>
<dbReference type="GO" id="GO:0008168">
    <property type="term" value="F:methyltransferase activity"/>
    <property type="evidence" value="ECO:0007669"/>
    <property type="project" value="UniProtKB-KW"/>
</dbReference>
<dbReference type="Proteomes" id="UP001216253">
    <property type="component" value="Unassembled WGS sequence"/>
</dbReference>
<dbReference type="RefSeq" id="WP_275228832.1">
    <property type="nucleotide sequence ID" value="NZ_JARESE010000044.1"/>
</dbReference>
<evidence type="ECO:0000256" key="2">
    <source>
        <dbReference type="ARBA" id="ARBA00022679"/>
    </source>
</evidence>
<dbReference type="SUPFAM" id="SSF53335">
    <property type="entry name" value="S-adenosyl-L-methionine-dependent methyltransferases"/>
    <property type="match status" value="1"/>
</dbReference>
<dbReference type="InterPro" id="IPR001678">
    <property type="entry name" value="MeTrfase_RsmB-F_NOP2_dom"/>
</dbReference>
<evidence type="ECO:0000313" key="8">
    <source>
        <dbReference type="Proteomes" id="UP001216253"/>
    </source>
</evidence>
<gene>
    <name evidence="7" type="ORF">PYV00_13665</name>
</gene>
<dbReference type="CDD" id="cd02440">
    <property type="entry name" value="AdoMet_MTases"/>
    <property type="match status" value="1"/>
</dbReference>
<dbReference type="Pfam" id="PF01189">
    <property type="entry name" value="Methyltr_RsmB-F"/>
    <property type="match status" value="1"/>
</dbReference>
<dbReference type="InterPro" id="IPR049560">
    <property type="entry name" value="MeTrfase_RsmB-F_NOP2_cat"/>
</dbReference>
<dbReference type="EMBL" id="JARESE010000044">
    <property type="protein sequence ID" value="MDE8652749.1"/>
    <property type="molecule type" value="Genomic_DNA"/>
</dbReference>
<name>A0ABT5WRS6_9SPHN</name>
<keyword evidence="3 5" id="KW-0949">S-adenosyl-L-methionine</keyword>
<comment type="similarity">
    <text evidence="5">Belongs to the class I-like SAM-binding methyltransferase superfamily. RsmB/NOP family.</text>
</comment>
<accession>A0ABT5WRS6</accession>
<keyword evidence="2 5" id="KW-0808">Transferase</keyword>
<feature type="binding site" evidence="5">
    <location>
        <position position="231"/>
    </location>
    <ligand>
        <name>S-adenosyl-L-methionine</name>
        <dbReference type="ChEBI" id="CHEBI:59789"/>
    </ligand>
</feature>
<dbReference type="PANTHER" id="PTHR22807:SF53">
    <property type="entry name" value="RIBOSOMAL RNA SMALL SUBUNIT METHYLTRANSFERASE B-RELATED"/>
    <property type="match status" value="1"/>
</dbReference>
<evidence type="ECO:0000256" key="4">
    <source>
        <dbReference type="ARBA" id="ARBA00022884"/>
    </source>
</evidence>
<evidence type="ECO:0000256" key="5">
    <source>
        <dbReference type="PROSITE-ProRule" id="PRU01023"/>
    </source>
</evidence>
<feature type="binding site" evidence="5">
    <location>
        <position position="279"/>
    </location>
    <ligand>
        <name>S-adenosyl-L-methionine</name>
        <dbReference type="ChEBI" id="CHEBI:59789"/>
    </ligand>
</feature>
<dbReference type="GO" id="GO:0032259">
    <property type="term" value="P:methylation"/>
    <property type="evidence" value="ECO:0007669"/>
    <property type="project" value="UniProtKB-KW"/>
</dbReference>
<evidence type="ECO:0000256" key="3">
    <source>
        <dbReference type="ARBA" id="ARBA00022691"/>
    </source>
</evidence>
<feature type="binding site" evidence="5">
    <location>
        <position position="258"/>
    </location>
    <ligand>
        <name>S-adenosyl-L-methionine</name>
        <dbReference type="ChEBI" id="CHEBI:59789"/>
    </ligand>
</feature>
<sequence>MTPAARVQAAIEVLDLVIAAARDNGPPADRIVADWFRTRRFAGSGDRRAVRELVFRAIRACGDVPQSGRAAMLRLANDDSALAALFDGSRHAPAPIAPDEPAAPGGTAPAWLAEALAASGVTGADAAALLERAPLDIRVNALKAGIATLPEGGARTAAPHGWRYPHGTRIEDSPAFRDGMIEVQDTGSQLACMAVGARPGESVIDLCAGAGGKTLALAAETGPSGTILACDTDRGRLARLEPRTARAGAPGIATRLLDPGREAEALADWRDRADAVLVDAPCSGTGTWRRNPEARWRLNPAQLARYTGLQARLLDIGAALVRPGGRLVFVTCSLLDAEGAEQAAAFLSRWPGFRAEPPVLPAGTPRGAGIRLSPAHDGTDGFFIARLVRV</sequence>
<organism evidence="7 8">
    <name type="scientific">Novosphingobium album</name>
    <name type="common">ex Liu et al. 2023</name>
    <dbReference type="NCBI Taxonomy" id="3031130"/>
    <lineage>
        <taxon>Bacteria</taxon>
        <taxon>Pseudomonadati</taxon>
        <taxon>Pseudomonadota</taxon>
        <taxon>Alphaproteobacteria</taxon>
        <taxon>Sphingomonadales</taxon>
        <taxon>Sphingomonadaceae</taxon>
        <taxon>Novosphingobium</taxon>
    </lineage>
</organism>
<reference evidence="7 8" key="1">
    <citation type="submission" date="2023-03" db="EMBL/GenBank/DDBJ databases">
        <title>NovoSphingobium album sp. nov. isolated from polycyclic aromatic hydrocarbons- and heavy-metal polluted soil.</title>
        <authorList>
            <person name="Liu Z."/>
            <person name="Wang K."/>
        </authorList>
    </citation>
    <scope>NUCLEOTIDE SEQUENCE [LARGE SCALE GENOMIC DNA]</scope>
    <source>
        <strain evidence="7 8">H3SJ31-1</strain>
    </source>
</reference>
<dbReference type="InterPro" id="IPR023267">
    <property type="entry name" value="RCMT"/>
</dbReference>
<comment type="caution">
    <text evidence="5">Lacks conserved residue(s) required for the propagation of feature annotation.</text>
</comment>
<dbReference type="PRINTS" id="PR02008">
    <property type="entry name" value="RCMTFAMILY"/>
</dbReference>
<feature type="active site" description="Nucleophile" evidence="5">
    <location>
        <position position="332"/>
    </location>
</feature>
<feature type="domain" description="SAM-dependent MTase RsmB/NOP-type" evidence="6">
    <location>
        <begin position="102"/>
        <end position="390"/>
    </location>
</feature>
<dbReference type="PROSITE" id="PS51686">
    <property type="entry name" value="SAM_MT_RSMB_NOP"/>
    <property type="match status" value="1"/>
</dbReference>